<dbReference type="OrthoDB" id="129762at2759"/>
<dbReference type="AlphaFoldDB" id="A0A2P4X2G4"/>
<protein>
    <submittedName>
        <fullName evidence="2">Uncharacterized protein</fullName>
    </submittedName>
</protein>
<evidence type="ECO:0000313" key="2">
    <source>
        <dbReference type="EMBL" id="POM59734.1"/>
    </source>
</evidence>
<sequence length="209" mass="23517">MSDEVATLKRELEALKLELEQERKKNVMVQGSHNDNPPQPERQRDKSVRPRRDGDKNDAGLKKPRIYVQHAAVGVRRGKWWLRDRQVLSRATQDEYSSVKVRETWTWSGRTVILDKIVRLDEEDEQVEQDKPELEEPKGSNSQQTSPAEVAAASNEALSLTAQPSKAVETSEAASRADQEVIDSKVEEVSPAKASDEMRESSALVASNE</sequence>
<accession>A0A2P4X2G4</accession>
<organism evidence="2 3">
    <name type="scientific">Phytophthora palmivora</name>
    <dbReference type="NCBI Taxonomy" id="4796"/>
    <lineage>
        <taxon>Eukaryota</taxon>
        <taxon>Sar</taxon>
        <taxon>Stramenopiles</taxon>
        <taxon>Oomycota</taxon>
        <taxon>Peronosporomycetes</taxon>
        <taxon>Peronosporales</taxon>
        <taxon>Peronosporaceae</taxon>
        <taxon>Phytophthora</taxon>
    </lineage>
</organism>
<dbReference type="EMBL" id="NCKW01017038">
    <property type="protein sequence ID" value="POM59734.1"/>
    <property type="molecule type" value="Genomic_DNA"/>
</dbReference>
<name>A0A2P4X2G4_9STRA</name>
<feature type="compositionally biased region" description="Basic and acidic residues" evidence="1">
    <location>
        <begin position="175"/>
        <end position="200"/>
    </location>
</feature>
<feature type="compositionally biased region" description="Basic and acidic residues" evidence="1">
    <location>
        <begin position="128"/>
        <end position="138"/>
    </location>
</feature>
<dbReference type="Proteomes" id="UP000237271">
    <property type="component" value="Unassembled WGS sequence"/>
</dbReference>
<proteinExistence type="predicted"/>
<gene>
    <name evidence="2" type="ORF">PHPALM_31487</name>
</gene>
<feature type="compositionally biased region" description="Basic and acidic residues" evidence="1">
    <location>
        <begin position="41"/>
        <end position="61"/>
    </location>
</feature>
<reference evidence="2 3" key="1">
    <citation type="journal article" date="2017" name="Genome Biol. Evol.">
        <title>Phytophthora megakarya and P. palmivora, closely related causal agents of cacao black pod rot, underwent increases in genome sizes and gene numbers by different mechanisms.</title>
        <authorList>
            <person name="Ali S.S."/>
            <person name="Shao J."/>
            <person name="Lary D.J."/>
            <person name="Kronmiller B."/>
            <person name="Shen D."/>
            <person name="Strem M.D."/>
            <person name="Amoako-Attah I."/>
            <person name="Akrofi A.Y."/>
            <person name="Begoude B.A."/>
            <person name="Ten Hoopen G.M."/>
            <person name="Coulibaly K."/>
            <person name="Kebe B.I."/>
            <person name="Melnick R.L."/>
            <person name="Guiltinan M.J."/>
            <person name="Tyler B.M."/>
            <person name="Meinhardt L.W."/>
            <person name="Bailey B.A."/>
        </authorList>
    </citation>
    <scope>NUCLEOTIDE SEQUENCE [LARGE SCALE GENOMIC DNA]</scope>
    <source>
        <strain evidence="3">sbr112.9</strain>
    </source>
</reference>
<feature type="region of interest" description="Disordered" evidence="1">
    <location>
        <begin position="23"/>
        <end position="65"/>
    </location>
</feature>
<comment type="caution">
    <text evidence="2">The sequence shown here is derived from an EMBL/GenBank/DDBJ whole genome shotgun (WGS) entry which is preliminary data.</text>
</comment>
<keyword evidence="3" id="KW-1185">Reference proteome</keyword>
<feature type="region of interest" description="Disordered" evidence="1">
    <location>
        <begin position="120"/>
        <end position="209"/>
    </location>
</feature>
<evidence type="ECO:0000256" key="1">
    <source>
        <dbReference type="SAM" id="MobiDB-lite"/>
    </source>
</evidence>
<evidence type="ECO:0000313" key="3">
    <source>
        <dbReference type="Proteomes" id="UP000237271"/>
    </source>
</evidence>